<sequence length="150" mass="17244">MNQTSGDQDCDVTARQKKVLYFSSGEILTESEEEEDEHELHQTFWVSEQGNWSLKEHSRFWGTRVLKMSLRICDFFGEKTAALLGLNAAKYQYAIDQHHRHHQNKTGGKIVSTSAGGVERRHLSQTVSKPYGSTNDFKDQQRLKETPSER</sequence>
<feature type="compositionally biased region" description="Basic and acidic residues" evidence="1">
    <location>
        <begin position="136"/>
        <end position="150"/>
    </location>
</feature>
<name>A0A9W7WHK7_TRIRA</name>
<dbReference type="InterPro" id="IPR028260">
    <property type="entry name" value="FAM177"/>
</dbReference>
<comment type="caution">
    <text evidence="2">The sequence shown here is derived from an EMBL/GenBank/DDBJ whole genome shotgun (WGS) entry which is preliminary data.</text>
</comment>
<feature type="region of interest" description="Disordered" evidence="1">
    <location>
        <begin position="100"/>
        <end position="150"/>
    </location>
</feature>
<organism evidence="2 3">
    <name type="scientific">Triplophysa rosa</name>
    <name type="common">Cave loach</name>
    <dbReference type="NCBI Taxonomy" id="992332"/>
    <lineage>
        <taxon>Eukaryota</taxon>
        <taxon>Metazoa</taxon>
        <taxon>Chordata</taxon>
        <taxon>Craniata</taxon>
        <taxon>Vertebrata</taxon>
        <taxon>Euteleostomi</taxon>
        <taxon>Actinopterygii</taxon>
        <taxon>Neopterygii</taxon>
        <taxon>Teleostei</taxon>
        <taxon>Ostariophysi</taxon>
        <taxon>Cypriniformes</taxon>
        <taxon>Nemacheilidae</taxon>
        <taxon>Triplophysa</taxon>
    </lineage>
</organism>
<keyword evidence="3" id="KW-1185">Reference proteome</keyword>
<dbReference type="EMBL" id="JAFHDT010000015">
    <property type="protein sequence ID" value="KAI7799624.1"/>
    <property type="molecule type" value="Genomic_DNA"/>
</dbReference>
<gene>
    <name evidence="2" type="ORF">IRJ41_007609</name>
</gene>
<feature type="compositionally biased region" description="Polar residues" evidence="1">
    <location>
        <begin position="124"/>
        <end position="135"/>
    </location>
</feature>
<evidence type="ECO:0000313" key="3">
    <source>
        <dbReference type="Proteomes" id="UP001059041"/>
    </source>
</evidence>
<dbReference type="PANTHER" id="PTHR31206">
    <property type="entry name" value="LP10445P"/>
    <property type="match status" value="1"/>
</dbReference>
<protein>
    <submittedName>
        <fullName evidence="2">Uncharacterized protein</fullName>
    </submittedName>
</protein>
<reference evidence="2" key="1">
    <citation type="submission" date="2021-02" db="EMBL/GenBank/DDBJ databases">
        <title>Comparative genomics reveals that relaxation of natural selection precedes convergent phenotypic evolution of cavefish.</title>
        <authorList>
            <person name="Peng Z."/>
        </authorList>
    </citation>
    <scope>NUCLEOTIDE SEQUENCE</scope>
    <source>
        <tissue evidence="2">Muscle</tissue>
    </source>
</reference>
<proteinExistence type="predicted"/>
<dbReference type="Pfam" id="PF14774">
    <property type="entry name" value="FAM177"/>
    <property type="match status" value="1"/>
</dbReference>
<dbReference type="PANTHER" id="PTHR31206:SF1">
    <property type="entry name" value="LP10445P"/>
    <property type="match status" value="1"/>
</dbReference>
<evidence type="ECO:0000313" key="2">
    <source>
        <dbReference type="EMBL" id="KAI7799624.1"/>
    </source>
</evidence>
<accession>A0A9W7WHK7</accession>
<dbReference type="AlphaFoldDB" id="A0A9W7WHK7"/>
<dbReference type="Proteomes" id="UP001059041">
    <property type="component" value="Linkage Group LG15"/>
</dbReference>
<evidence type="ECO:0000256" key="1">
    <source>
        <dbReference type="SAM" id="MobiDB-lite"/>
    </source>
</evidence>